<dbReference type="AlphaFoldDB" id="A0A9P8Y4G4"/>
<feature type="compositionally biased region" description="Polar residues" evidence="1">
    <location>
        <begin position="1"/>
        <end position="17"/>
    </location>
</feature>
<organism evidence="2 3">
    <name type="scientific">Microdochium trichocladiopsis</name>
    <dbReference type="NCBI Taxonomy" id="1682393"/>
    <lineage>
        <taxon>Eukaryota</taxon>
        <taxon>Fungi</taxon>
        <taxon>Dikarya</taxon>
        <taxon>Ascomycota</taxon>
        <taxon>Pezizomycotina</taxon>
        <taxon>Sordariomycetes</taxon>
        <taxon>Xylariomycetidae</taxon>
        <taxon>Xylariales</taxon>
        <taxon>Microdochiaceae</taxon>
        <taxon>Microdochium</taxon>
    </lineage>
</organism>
<sequence length="495" mass="53681">MSSVTTPQASDGTTTHQPCRHIPRSECTSSSAASPTAEELCKMLPTLVTYSSSSEKLRAAFSLVEPAEGQPISSLPTPLSKLDRDAVEFSKGSLSRQLSRFTSPNGKFGMAVDILGRTPQLHALPLDNWTPGASPTHGGMKTWKHAFHALLESALRDGEDMAVNISYSRIRNHFGRLGHVLDAVTTPRFVVMHPYSDDNARVSIKANTEEGIQADDDSESARRLDQDSEASSSLETETVQSSSSLSSATCNPRPRAVLSGLQDWSNCVFGDPLLAEDFTRHATAEFLRGFGVSPDSDLGSKILRGCERSRVEPPSSPRSTPASQQQWQEVVDDPEHAYIRVLLYECYHAVVDVVQHFYRPKSQSVDGEIVARRRLTSVLRRLGEVSDTSTIVDKGVASPMSSSSSSSSPPTRTTPALSPGEERVAADQPSRVGSDAQGAGQISFKTSIEGHEANDCDEEEDQAGNRQDPKRPRRPSGDSVASRPPKRAKGETPER</sequence>
<feature type="compositionally biased region" description="Low complexity" evidence="1">
    <location>
        <begin position="231"/>
        <end position="247"/>
    </location>
</feature>
<accession>A0A9P8Y4G4</accession>
<feature type="region of interest" description="Disordered" evidence="1">
    <location>
        <begin position="1"/>
        <end position="33"/>
    </location>
</feature>
<keyword evidence="3" id="KW-1185">Reference proteome</keyword>
<dbReference type="EMBL" id="JAGTJQ010000006">
    <property type="protein sequence ID" value="KAH7029387.1"/>
    <property type="molecule type" value="Genomic_DNA"/>
</dbReference>
<gene>
    <name evidence="2" type="ORF">B0I36DRAFT_325671</name>
</gene>
<feature type="region of interest" description="Disordered" evidence="1">
    <location>
        <begin position="209"/>
        <end position="251"/>
    </location>
</feature>
<feature type="compositionally biased region" description="Low complexity" evidence="1">
    <location>
        <begin position="398"/>
        <end position="419"/>
    </location>
</feature>
<proteinExistence type="predicted"/>
<protein>
    <submittedName>
        <fullName evidence="2">Uncharacterized protein</fullName>
    </submittedName>
</protein>
<evidence type="ECO:0000256" key="1">
    <source>
        <dbReference type="SAM" id="MobiDB-lite"/>
    </source>
</evidence>
<dbReference type="Proteomes" id="UP000756346">
    <property type="component" value="Unassembled WGS sequence"/>
</dbReference>
<comment type="caution">
    <text evidence="2">The sequence shown here is derived from an EMBL/GenBank/DDBJ whole genome shotgun (WGS) entry which is preliminary data.</text>
</comment>
<name>A0A9P8Y4G4_9PEZI</name>
<reference evidence="2" key="1">
    <citation type="journal article" date="2021" name="Nat. Commun.">
        <title>Genetic determinants of endophytism in the Arabidopsis root mycobiome.</title>
        <authorList>
            <person name="Mesny F."/>
            <person name="Miyauchi S."/>
            <person name="Thiergart T."/>
            <person name="Pickel B."/>
            <person name="Atanasova L."/>
            <person name="Karlsson M."/>
            <person name="Huettel B."/>
            <person name="Barry K.W."/>
            <person name="Haridas S."/>
            <person name="Chen C."/>
            <person name="Bauer D."/>
            <person name="Andreopoulos W."/>
            <person name="Pangilinan J."/>
            <person name="LaButti K."/>
            <person name="Riley R."/>
            <person name="Lipzen A."/>
            <person name="Clum A."/>
            <person name="Drula E."/>
            <person name="Henrissat B."/>
            <person name="Kohler A."/>
            <person name="Grigoriev I.V."/>
            <person name="Martin F.M."/>
            <person name="Hacquard S."/>
        </authorList>
    </citation>
    <scope>NUCLEOTIDE SEQUENCE</scope>
    <source>
        <strain evidence="2">MPI-CAGE-CH-0230</strain>
    </source>
</reference>
<feature type="region of interest" description="Disordered" evidence="1">
    <location>
        <begin position="308"/>
        <end position="329"/>
    </location>
</feature>
<dbReference type="GeneID" id="70183800"/>
<dbReference type="OrthoDB" id="5210591at2759"/>
<evidence type="ECO:0000313" key="2">
    <source>
        <dbReference type="EMBL" id="KAH7029387.1"/>
    </source>
</evidence>
<evidence type="ECO:0000313" key="3">
    <source>
        <dbReference type="Proteomes" id="UP000756346"/>
    </source>
</evidence>
<dbReference type="RefSeq" id="XP_046011675.1">
    <property type="nucleotide sequence ID" value="XM_046154254.1"/>
</dbReference>
<feature type="region of interest" description="Disordered" evidence="1">
    <location>
        <begin position="390"/>
        <end position="495"/>
    </location>
</feature>